<name>Q9RKF5_STRCO</name>
<accession>Q9RKF5</accession>
<evidence type="ECO:0000256" key="4">
    <source>
        <dbReference type="ARBA" id="ARBA00022692"/>
    </source>
</evidence>
<dbReference type="InterPro" id="IPR050901">
    <property type="entry name" value="BP-dep_ABC_trans_perm"/>
</dbReference>
<dbReference type="Gene3D" id="1.10.3720.10">
    <property type="entry name" value="MetI-like"/>
    <property type="match status" value="1"/>
</dbReference>
<dbReference type="CDD" id="cd06261">
    <property type="entry name" value="TM_PBP2"/>
    <property type="match status" value="1"/>
</dbReference>
<dbReference type="eggNOG" id="COG0395">
    <property type="taxonomic scope" value="Bacteria"/>
</dbReference>
<evidence type="ECO:0000259" key="8">
    <source>
        <dbReference type="PROSITE" id="PS50928"/>
    </source>
</evidence>
<feature type="transmembrane region" description="Helical" evidence="7">
    <location>
        <begin position="213"/>
        <end position="235"/>
    </location>
</feature>
<dbReference type="PROSITE" id="PS50928">
    <property type="entry name" value="ABC_TM1"/>
    <property type="match status" value="1"/>
</dbReference>
<dbReference type="AlphaFoldDB" id="Q9RKF5"/>
<feature type="transmembrane region" description="Helical" evidence="7">
    <location>
        <begin position="159"/>
        <end position="179"/>
    </location>
</feature>
<keyword evidence="3" id="KW-1003">Cell membrane</keyword>
<comment type="similarity">
    <text evidence="7">Belongs to the binding-protein-dependent transport system permease family.</text>
</comment>
<keyword evidence="6 7" id="KW-0472">Membrane</keyword>
<organism evidence="9 10">
    <name type="scientific">Streptomyces coelicolor (strain ATCC BAA-471 / A3(2) / M145)</name>
    <dbReference type="NCBI Taxonomy" id="100226"/>
    <lineage>
        <taxon>Bacteria</taxon>
        <taxon>Bacillati</taxon>
        <taxon>Actinomycetota</taxon>
        <taxon>Actinomycetes</taxon>
        <taxon>Kitasatosporales</taxon>
        <taxon>Streptomycetaceae</taxon>
        <taxon>Streptomyces</taxon>
        <taxon>Streptomyces albidoflavus group</taxon>
    </lineage>
</organism>
<evidence type="ECO:0000313" key="10">
    <source>
        <dbReference type="Proteomes" id="UP000001973"/>
    </source>
</evidence>
<feature type="transmembrane region" description="Helical" evidence="7">
    <location>
        <begin position="33"/>
        <end position="56"/>
    </location>
</feature>
<keyword evidence="5 7" id="KW-1133">Transmembrane helix</keyword>
<evidence type="ECO:0000256" key="2">
    <source>
        <dbReference type="ARBA" id="ARBA00022448"/>
    </source>
</evidence>
<dbReference type="SUPFAM" id="SSF161098">
    <property type="entry name" value="MetI-like"/>
    <property type="match status" value="1"/>
</dbReference>
<dbReference type="GO" id="GO:0055085">
    <property type="term" value="P:transmembrane transport"/>
    <property type="evidence" value="ECO:0007669"/>
    <property type="project" value="InterPro"/>
</dbReference>
<dbReference type="KEGG" id="sco:SCO3482"/>
<feature type="transmembrane region" description="Helical" evidence="7">
    <location>
        <begin position="87"/>
        <end position="111"/>
    </location>
</feature>
<gene>
    <name evidence="9" type="ordered locus">SCO3482</name>
    <name evidence="9" type="ORF">SCE65.18c</name>
</gene>
<dbReference type="InParanoid" id="Q9RKF5"/>
<dbReference type="OrthoDB" id="9794684at2"/>
<feature type="domain" description="ABC transmembrane type-1" evidence="8">
    <location>
        <begin position="88"/>
        <end position="279"/>
    </location>
</feature>
<evidence type="ECO:0000256" key="7">
    <source>
        <dbReference type="RuleBase" id="RU363032"/>
    </source>
</evidence>
<dbReference type="PhylomeDB" id="Q9RKF5"/>
<dbReference type="InterPro" id="IPR000515">
    <property type="entry name" value="MetI-like"/>
</dbReference>
<evidence type="ECO:0000256" key="5">
    <source>
        <dbReference type="ARBA" id="ARBA00022989"/>
    </source>
</evidence>
<dbReference type="InterPro" id="IPR035906">
    <property type="entry name" value="MetI-like_sf"/>
</dbReference>
<evidence type="ECO:0000313" key="9">
    <source>
        <dbReference type="EMBL" id="CAB61806.1"/>
    </source>
</evidence>
<dbReference type="Proteomes" id="UP000001973">
    <property type="component" value="Chromosome"/>
</dbReference>
<keyword evidence="10" id="KW-1185">Reference proteome</keyword>
<feature type="transmembrane region" description="Helical" evidence="7">
    <location>
        <begin position="123"/>
        <end position="147"/>
    </location>
</feature>
<dbReference type="GO" id="GO:0005886">
    <property type="term" value="C:plasma membrane"/>
    <property type="evidence" value="ECO:0007669"/>
    <property type="project" value="UniProtKB-SubCell"/>
</dbReference>
<dbReference type="PATRIC" id="fig|100226.15.peg.3541"/>
<sequence length="293" mass="31611">MTTPVHSALRAGTATPAADRITRKQRRESAAGWAKTAVMSVVTLVALAPIIMILVLSVRSGQTASGTYSWNFSNYVEIFSKTPVLDYLYNSLAVTLGTTVFAVVIGALAGYPMSRLRNRFIGGYTLSLFVVQSLPVIVFVIPLFVVFAKIGMADTLSGVAVIFIAGGMAVTCWMMAAYYDSIPVELEEAAWVDGASLWGGFVRVVLRNSYPGILSAAIFSFLVAWNDYLVATVFLRSQSNFTLPIGLQTYFQQNATDWGPVMAMSVVMLLPPVIVFAVLNRFFSIGGIGGAIK</sequence>
<keyword evidence="4 7" id="KW-0812">Transmembrane</keyword>
<proteinExistence type="inferred from homology"/>
<keyword evidence="2 7" id="KW-0813">Transport</keyword>
<dbReference type="EMBL" id="AL645882">
    <property type="protein sequence ID" value="CAB61806.1"/>
    <property type="molecule type" value="Genomic_DNA"/>
</dbReference>
<dbReference type="EMBL" id="AL939116">
    <property type="protein sequence ID" value="CAB61806.1"/>
    <property type="molecule type" value="Genomic_DNA"/>
</dbReference>
<evidence type="ECO:0000256" key="1">
    <source>
        <dbReference type="ARBA" id="ARBA00004651"/>
    </source>
</evidence>
<feature type="transmembrane region" description="Helical" evidence="7">
    <location>
        <begin position="261"/>
        <end position="283"/>
    </location>
</feature>
<dbReference type="PANTHER" id="PTHR32243:SF18">
    <property type="entry name" value="INNER MEMBRANE ABC TRANSPORTER PERMEASE PROTEIN YCJP"/>
    <property type="match status" value="1"/>
</dbReference>
<evidence type="ECO:0000256" key="6">
    <source>
        <dbReference type="ARBA" id="ARBA00023136"/>
    </source>
</evidence>
<comment type="subcellular location">
    <subcellularLocation>
        <location evidence="1 7">Cell membrane</location>
        <topology evidence="1 7">Multi-pass membrane protein</topology>
    </subcellularLocation>
</comment>
<evidence type="ECO:0000256" key="3">
    <source>
        <dbReference type="ARBA" id="ARBA00022475"/>
    </source>
</evidence>
<reference evidence="9 10" key="2">
    <citation type="journal article" date="2002" name="Nature">
        <title>Complete genome sequence of the model actinomycete Streptomyces coelicolor A3(2).</title>
        <authorList>
            <person name="Bentley S.D."/>
            <person name="Chater K.F."/>
            <person name="Cerdeno-Tarraga A.M."/>
            <person name="Challis G.L."/>
            <person name="Thomson N.R."/>
            <person name="James K.D."/>
            <person name="Harris D.E."/>
            <person name="Quail M.A."/>
            <person name="Kieser H."/>
            <person name="Harper D."/>
            <person name="Bateman A."/>
            <person name="Brown S."/>
            <person name="Chandra G."/>
            <person name="Chen C.W."/>
            <person name="Collins M."/>
            <person name="Cronin A."/>
            <person name="Fraser A."/>
            <person name="Goble A."/>
            <person name="Hidalgo J."/>
            <person name="Hornsby T."/>
            <person name="Howarth S."/>
            <person name="Huang C.H."/>
            <person name="Kieser T."/>
            <person name="Larke L."/>
            <person name="Murphy L."/>
            <person name="Oliver K."/>
            <person name="O'Neil S."/>
            <person name="Rabbinowitsch E."/>
            <person name="Rajandream M.A."/>
            <person name="Rutherford K."/>
            <person name="Rutter S."/>
            <person name="Seeger K."/>
            <person name="Saunders D."/>
            <person name="Sharp S."/>
            <person name="Squares R."/>
            <person name="Squares S."/>
            <person name="Taylor K."/>
            <person name="Warren T."/>
            <person name="Wietzorrek A."/>
            <person name="Woodward J."/>
            <person name="Barrell B.G."/>
            <person name="Parkhill J."/>
            <person name="Hopwood D.A."/>
        </authorList>
    </citation>
    <scope>NUCLEOTIDE SEQUENCE [LARGE SCALE GENOMIC DNA]</scope>
    <source>
        <strain evidence="10">ATCC BAA-471 / A3(2) / M145</strain>
    </source>
</reference>
<protein>
    <submittedName>
        <fullName evidence="9">Sugar-permease</fullName>
    </submittedName>
</protein>
<dbReference type="HOGENOM" id="CLU_016047_1_2_11"/>
<dbReference type="Pfam" id="PF00528">
    <property type="entry name" value="BPD_transp_1"/>
    <property type="match status" value="1"/>
</dbReference>
<dbReference type="STRING" id="100226.gene:17761104"/>
<reference evidence="9 10" key="1">
    <citation type="journal article" date="1996" name="Mol. Microbiol.">
        <title>A set of ordered cosmids and a detailed genetic and physical map for the 8 Mb Streptomyces coelicolor A3(2) chromosome.</title>
        <authorList>
            <person name="Redenbach M."/>
            <person name="Kieser H.M."/>
            <person name="Denapaite D."/>
            <person name="Eichner A."/>
            <person name="Cullum J."/>
            <person name="Kinashi H."/>
            <person name="Hopwood D.A."/>
        </authorList>
    </citation>
    <scope>NUCLEOTIDE SEQUENCE [LARGE SCALE GENOMIC DNA]</scope>
    <source>
        <strain evidence="10">ATCC BAA-471 / A3(2) / M145</strain>
    </source>
</reference>
<dbReference type="PaxDb" id="100226-SCO3482"/>
<dbReference type="PANTHER" id="PTHR32243">
    <property type="entry name" value="MALTOSE TRANSPORT SYSTEM PERMEASE-RELATED"/>
    <property type="match status" value="1"/>
</dbReference>